<protein>
    <submittedName>
        <fullName evidence="1">Uncharacterized protein</fullName>
    </submittedName>
</protein>
<dbReference type="EMBL" id="VICG01000006">
    <property type="protein sequence ID" value="KAA8571180.1"/>
    <property type="molecule type" value="Genomic_DNA"/>
</dbReference>
<dbReference type="AlphaFoldDB" id="A0A5M9JRB9"/>
<gene>
    <name evidence="1" type="ORF">EYC84_000518</name>
</gene>
<reference evidence="1 2" key="1">
    <citation type="submission" date="2019-06" db="EMBL/GenBank/DDBJ databases">
        <title>Genome Sequence of the Brown Rot Fungal Pathogen Monilinia fructicola.</title>
        <authorList>
            <person name="De Miccolis Angelini R.M."/>
            <person name="Landi L."/>
            <person name="Abate D."/>
            <person name="Pollastro S."/>
            <person name="Romanazzi G."/>
            <person name="Faretra F."/>
        </authorList>
    </citation>
    <scope>NUCLEOTIDE SEQUENCE [LARGE SCALE GENOMIC DNA]</scope>
    <source>
        <strain evidence="1 2">Mfrc123</strain>
    </source>
</reference>
<sequence length="90" mass="10384">MRACQRSLIHHLISDHNFSSCSLSTNVQSRRFSKLLPRTTMPKQLKCHTRALIKFPSFSSQNPSSRQIICDAHDEMPTALITQPRRYSEI</sequence>
<keyword evidence="2" id="KW-1185">Reference proteome</keyword>
<evidence type="ECO:0000313" key="2">
    <source>
        <dbReference type="Proteomes" id="UP000322873"/>
    </source>
</evidence>
<organism evidence="1 2">
    <name type="scientific">Monilinia fructicola</name>
    <name type="common">Brown rot fungus</name>
    <name type="synonym">Ciboria fructicola</name>
    <dbReference type="NCBI Taxonomy" id="38448"/>
    <lineage>
        <taxon>Eukaryota</taxon>
        <taxon>Fungi</taxon>
        <taxon>Dikarya</taxon>
        <taxon>Ascomycota</taxon>
        <taxon>Pezizomycotina</taxon>
        <taxon>Leotiomycetes</taxon>
        <taxon>Helotiales</taxon>
        <taxon>Sclerotiniaceae</taxon>
        <taxon>Monilinia</taxon>
    </lineage>
</organism>
<name>A0A5M9JRB9_MONFR</name>
<proteinExistence type="predicted"/>
<dbReference type="Proteomes" id="UP000322873">
    <property type="component" value="Unassembled WGS sequence"/>
</dbReference>
<evidence type="ECO:0000313" key="1">
    <source>
        <dbReference type="EMBL" id="KAA8571180.1"/>
    </source>
</evidence>
<comment type="caution">
    <text evidence="1">The sequence shown here is derived from an EMBL/GenBank/DDBJ whole genome shotgun (WGS) entry which is preliminary data.</text>
</comment>
<accession>A0A5M9JRB9</accession>